<dbReference type="InterPro" id="IPR018106">
    <property type="entry name" value="CAP_CS_N"/>
</dbReference>
<dbReference type="AlphaFoldDB" id="A0AAJ0FXY6"/>
<dbReference type="EMBL" id="JASWJB010000131">
    <property type="protein sequence ID" value="KAK2595483.1"/>
    <property type="molecule type" value="Genomic_DNA"/>
</dbReference>
<dbReference type="PANTHER" id="PTHR10652">
    <property type="entry name" value="ADENYLYL CYCLASE-ASSOCIATED PROTEIN"/>
    <property type="match status" value="1"/>
</dbReference>
<feature type="compositionally biased region" description="Polar residues" evidence="1">
    <location>
        <begin position="37"/>
        <end position="53"/>
    </location>
</feature>
<protein>
    <submittedName>
        <fullName evidence="3">Suppressor of rasval19</fullName>
    </submittedName>
</protein>
<dbReference type="PROSITE" id="PS01088">
    <property type="entry name" value="CAP_1"/>
    <property type="match status" value="1"/>
</dbReference>
<dbReference type="GO" id="GO:0008179">
    <property type="term" value="F:adenylate cyclase binding"/>
    <property type="evidence" value="ECO:0007669"/>
    <property type="project" value="TreeGrafter"/>
</dbReference>
<accession>A0AAJ0FXY6</accession>
<dbReference type="InterPro" id="IPR036222">
    <property type="entry name" value="CAP_N_sf"/>
</dbReference>
<dbReference type="InterPro" id="IPR013992">
    <property type="entry name" value="Adenylate_cyclase-assoc_CAP_N"/>
</dbReference>
<dbReference type="GO" id="GO:0005737">
    <property type="term" value="C:cytoplasm"/>
    <property type="evidence" value="ECO:0007669"/>
    <property type="project" value="TreeGrafter"/>
</dbReference>
<evidence type="ECO:0000259" key="2">
    <source>
        <dbReference type="Pfam" id="PF21938"/>
    </source>
</evidence>
<dbReference type="PANTHER" id="PTHR10652:SF0">
    <property type="entry name" value="ADENYLYL CYCLASE-ASSOCIATED PROTEIN"/>
    <property type="match status" value="1"/>
</dbReference>
<organism evidence="3 4">
    <name type="scientific">Conoideocrella luteorostrata</name>
    <dbReference type="NCBI Taxonomy" id="1105319"/>
    <lineage>
        <taxon>Eukaryota</taxon>
        <taxon>Fungi</taxon>
        <taxon>Dikarya</taxon>
        <taxon>Ascomycota</taxon>
        <taxon>Pezizomycotina</taxon>
        <taxon>Sordariomycetes</taxon>
        <taxon>Hypocreomycetidae</taxon>
        <taxon>Hypocreales</taxon>
        <taxon>Clavicipitaceae</taxon>
        <taxon>Conoideocrella</taxon>
    </lineage>
</organism>
<feature type="domain" description="CAP N-terminal" evidence="2">
    <location>
        <begin position="67"/>
        <end position="191"/>
    </location>
</feature>
<sequence>MANQVGMHNVSTLLRRLEAVVSRLEDLAATFDVSGIDPTSKSTAPATKSQSDPSPYEDDLPPWLNAFDSFVESSVQPYVNLSSLLGGLVSQQANAVLRGFQEQRKFLLITTKATKPDAPTLAELLEPTKNAILAAVDTQASNRFNESFTHLTAVADGIRMLAWVNVQSRPFVYVEDAFGSAQFFGNKLLKAQADG</sequence>
<feature type="region of interest" description="Disordered" evidence="1">
    <location>
        <begin position="35"/>
        <end position="58"/>
    </location>
</feature>
<gene>
    <name evidence="3" type="primary">SRV2_2</name>
    <name evidence="3" type="ORF">QQS21_006823</name>
</gene>
<dbReference type="InterPro" id="IPR053950">
    <property type="entry name" value="CAP_N"/>
</dbReference>
<comment type="caution">
    <text evidence="3">The sequence shown here is derived from an EMBL/GenBank/DDBJ whole genome shotgun (WGS) entry which is preliminary data.</text>
</comment>
<evidence type="ECO:0000256" key="1">
    <source>
        <dbReference type="SAM" id="MobiDB-lite"/>
    </source>
</evidence>
<dbReference type="SUPFAM" id="SSF101278">
    <property type="entry name" value="N-terminal domain of adenylylcyclase associated protein, CAP"/>
    <property type="match status" value="1"/>
</dbReference>
<dbReference type="GO" id="GO:0019933">
    <property type="term" value="P:cAMP-mediated signaling"/>
    <property type="evidence" value="ECO:0007669"/>
    <property type="project" value="TreeGrafter"/>
</dbReference>
<dbReference type="GO" id="GO:0003779">
    <property type="term" value="F:actin binding"/>
    <property type="evidence" value="ECO:0007669"/>
    <property type="project" value="InterPro"/>
</dbReference>
<dbReference type="Proteomes" id="UP001251528">
    <property type="component" value="Unassembled WGS sequence"/>
</dbReference>
<reference evidence="3" key="1">
    <citation type="submission" date="2023-06" db="EMBL/GenBank/DDBJ databases">
        <title>Conoideocrella luteorostrata (Hypocreales: Clavicipitaceae), a potential biocontrol fungus for elongate hemlock scale in United States Christmas tree production areas.</title>
        <authorList>
            <person name="Barrett H."/>
            <person name="Lovett B."/>
            <person name="Macias A.M."/>
            <person name="Stajich J.E."/>
            <person name="Kasson M.T."/>
        </authorList>
    </citation>
    <scope>NUCLEOTIDE SEQUENCE</scope>
    <source>
        <strain evidence="3">ARSEF 14590</strain>
    </source>
</reference>
<proteinExistence type="predicted"/>
<dbReference type="Pfam" id="PF01213">
    <property type="entry name" value="CAP_N-CM"/>
    <property type="match status" value="1"/>
</dbReference>
<dbReference type="InterPro" id="IPR001837">
    <property type="entry name" value="Adenylate_cyclase-assoc_CAP"/>
</dbReference>
<keyword evidence="4" id="KW-1185">Reference proteome</keyword>
<evidence type="ECO:0000313" key="4">
    <source>
        <dbReference type="Proteomes" id="UP001251528"/>
    </source>
</evidence>
<dbReference type="Pfam" id="PF21938">
    <property type="entry name" value="CAP_N"/>
    <property type="match status" value="1"/>
</dbReference>
<dbReference type="Gene3D" id="1.25.40.330">
    <property type="entry name" value="Adenylate cyclase-associated CAP, N-terminal domain"/>
    <property type="match status" value="1"/>
</dbReference>
<dbReference type="GO" id="GO:0007015">
    <property type="term" value="P:actin filament organization"/>
    <property type="evidence" value="ECO:0007669"/>
    <property type="project" value="TreeGrafter"/>
</dbReference>
<name>A0AAJ0FXY6_9HYPO</name>
<evidence type="ECO:0000313" key="3">
    <source>
        <dbReference type="EMBL" id="KAK2595483.1"/>
    </source>
</evidence>